<feature type="domain" description="HTH arsR-type" evidence="1">
    <location>
        <begin position="20"/>
        <end position="105"/>
    </location>
</feature>
<evidence type="ECO:0000313" key="3">
    <source>
        <dbReference type="Proteomes" id="UP000323856"/>
    </source>
</evidence>
<dbReference type="Pfam" id="PF09339">
    <property type="entry name" value="HTH_IclR"/>
    <property type="match status" value="1"/>
</dbReference>
<name>A0A5B0E370_9MICC</name>
<gene>
    <name evidence="2" type="ORF">FQ154_18590</name>
</gene>
<dbReference type="InterPro" id="IPR036390">
    <property type="entry name" value="WH_DNA-bd_sf"/>
</dbReference>
<dbReference type="OrthoDB" id="4951732at2"/>
<reference evidence="2 3" key="1">
    <citation type="submission" date="2019-07" db="EMBL/GenBank/DDBJ databases">
        <title>Analysis of the biochemical properties, biological activity and biotechnological potential of siderophores and biosurfactants produced by Antarctic psychrotolerant bacteria.</title>
        <authorList>
            <person name="Styczynski M."/>
            <person name="Krucon T."/>
            <person name="Decewicz P."/>
            <person name="Dziewit L."/>
        </authorList>
    </citation>
    <scope>NUCLEOTIDE SEQUENCE [LARGE SCALE GENOMIC DNA]</scope>
    <source>
        <strain evidence="2 3">ANT_H27</strain>
    </source>
</reference>
<evidence type="ECO:0000313" key="2">
    <source>
        <dbReference type="EMBL" id="KAA0973384.1"/>
    </source>
</evidence>
<sequence length="107" mass="12020">MPKYVQSNPEPPQRVSQVIEIFGMTPLRAEILRYLSTHPEGSTSGDIGRALSANYRTVARHLVTLEEFGVVDSDATKDRQGFRVLYCINPEKLSVAAQLLFKYLHGQ</sequence>
<dbReference type="CDD" id="cd00090">
    <property type="entry name" value="HTH_ARSR"/>
    <property type="match status" value="1"/>
</dbReference>
<comment type="caution">
    <text evidence="2">The sequence shown here is derived from an EMBL/GenBank/DDBJ whole genome shotgun (WGS) entry which is preliminary data.</text>
</comment>
<proteinExistence type="predicted"/>
<protein>
    <submittedName>
        <fullName evidence="2">Helix-turn-helix transcriptional regulator</fullName>
    </submittedName>
</protein>
<dbReference type="RefSeq" id="WP_149620870.1">
    <property type="nucleotide sequence ID" value="NZ_VOBL01000028.1"/>
</dbReference>
<dbReference type="InterPro" id="IPR001845">
    <property type="entry name" value="HTH_ArsR_DNA-bd_dom"/>
</dbReference>
<dbReference type="InterPro" id="IPR036388">
    <property type="entry name" value="WH-like_DNA-bd_sf"/>
</dbReference>
<dbReference type="InterPro" id="IPR005471">
    <property type="entry name" value="Tscrpt_reg_IclR_N"/>
</dbReference>
<dbReference type="SMART" id="SM00418">
    <property type="entry name" value="HTH_ARSR"/>
    <property type="match status" value="1"/>
</dbReference>
<dbReference type="GO" id="GO:0003700">
    <property type="term" value="F:DNA-binding transcription factor activity"/>
    <property type="evidence" value="ECO:0007669"/>
    <property type="project" value="InterPro"/>
</dbReference>
<accession>A0A5B0E370</accession>
<dbReference type="Proteomes" id="UP000323856">
    <property type="component" value="Unassembled WGS sequence"/>
</dbReference>
<dbReference type="Gene3D" id="1.10.10.10">
    <property type="entry name" value="Winged helix-like DNA-binding domain superfamily/Winged helix DNA-binding domain"/>
    <property type="match status" value="1"/>
</dbReference>
<evidence type="ECO:0000259" key="1">
    <source>
        <dbReference type="SMART" id="SM00418"/>
    </source>
</evidence>
<dbReference type="InterPro" id="IPR011991">
    <property type="entry name" value="ArsR-like_HTH"/>
</dbReference>
<organism evidence="2 3">
    <name type="scientific">Paeniglutamicibacter gangotriensis</name>
    <dbReference type="NCBI Taxonomy" id="254787"/>
    <lineage>
        <taxon>Bacteria</taxon>
        <taxon>Bacillati</taxon>
        <taxon>Actinomycetota</taxon>
        <taxon>Actinomycetes</taxon>
        <taxon>Micrococcales</taxon>
        <taxon>Micrococcaceae</taxon>
        <taxon>Paeniglutamicibacter</taxon>
    </lineage>
</organism>
<dbReference type="SUPFAM" id="SSF46785">
    <property type="entry name" value="Winged helix' DNA-binding domain"/>
    <property type="match status" value="1"/>
</dbReference>
<dbReference type="AlphaFoldDB" id="A0A5B0E370"/>
<dbReference type="EMBL" id="VOBL01000028">
    <property type="protein sequence ID" value="KAA0973384.1"/>
    <property type="molecule type" value="Genomic_DNA"/>
</dbReference>
<dbReference type="GO" id="GO:0003677">
    <property type="term" value="F:DNA binding"/>
    <property type="evidence" value="ECO:0007669"/>
    <property type="project" value="InterPro"/>
</dbReference>